<keyword evidence="3" id="KW-1185">Reference proteome</keyword>
<keyword evidence="1" id="KW-0472">Membrane</keyword>
<sequence>MKSHKLSFFKSTLLSGIITLVPLLVFFIVVAKAYDWIKRLTKPIIRLFPTDSYLSLPVQELVAVLVMFLICIIVGLIANSRKGKRKWLVTKLENAILVHIPGYTIMKSMGENMSGMMNQDKQQVVIARFDDSFQLGFLMEKVEGKENISAIYIPGTPNPWSGSLCFLSNDRIQRLNISYSEALTCIKNGGLGASALLQKSGKVDIQPNMVK</sequence>
<name>A0A9X2Y0H8_9BACT</name>
<protein>
    <submittedName>
        <fullName evidence="2">DUF502 domain-containing protein</fullName>
    </submittedName>
</protein>
<reference evidence="2" key="2">
    <citation type="submission" date="2023-04" db="EMBL/GenBank/DDBJ databases">
        <title>Paracnuella aquatica gen. nov., sp. nov., a member of the family Chitinophagaceae isolated from a hot spring.</title>
        <authorList>
            <person name="Wang C."/>
        </authorList>
    </citation>
    <scope>NUCLEOTIDE SEQUENCE</scope>
    <source>
        <strain evidence="2">LB-8</strain>
    </source>
</reference>
<feature type="transmembrane region" description="Helical" evidence="1">
    <location>
        <begin position="12"/>
        <end position="34"/>
    </location>
</feature>
<dbReference type="Pfam" id="PF04367">
    <property type="entry name" value="DUF502"/>
    <property type="match status" value="1"/>
</dbReference>
<dbReference type="EMBL" id="JAOTIF010000032">
    <property type="protein sequence ID" value="MCU7552316.1"/>
    <property type="molecule type" value="Genomic_DNA"/>
</dbReference>
<comment type="caution">
    <text evidence="2">The sequence shown here is derived from an EMBL/GenBank/DDBJ whole genome shotgun (WGS) entry which is preliminary data.</text>
</comment>
<dbReference type="Proteomes" id="UP001155483">
    <property type="component" value="Unassembled WGS sequence"/>
</dbReference>
<organism evidence="2 3">
    <name type="scientific">Paraflavisolibacter caeni</name>
    <dbReference type="NCBI Taxonomy" id="2982496"/>
    <lineage>
        <taxon>Bacteria</taxon>
        <taxon>Pseudomonadati</taxon>
        <taxon>Bacteroidota</taxon>
        <taxon>Chitinophagia</taxon>
        <taxon>Chitinophagales</taxon>
        <taxon>Chitinophagaceae</taxon>
        <taxon>Paraflavisolibacter</taxon>
    </lineage>
</organism>
<reference evidence="2" key="1">
    <citation type="submission" date="2022-09" db="EMBL/GenBank/DDBJ databases">
        <authorList>
            <person name="Yuan C."/>
            <person name="Ke Z."/>
        </authorList>
    </citation>
    <scope>NUCLEOTIDE SEQUENCE</scope>
    <source>
        <strain evidence="2">LB-8</strain>
    </source>
</reference>
<evidence type="ECO:0000313" key="2">
    <source>
        <dbReference type="EMBL" id="MCU7552316.1"/>
    </source>
</evidence>
<evidence type="ECO:0000313" key="3">
    <source>
        <dbReference type="Proteomes" id="UP001155483"/>
    </source>
</evidence>
<evidence type="ECO:0000256" key="1">
    <source>
        <dbReference type="SAM" id="Phobius"/>
    </source>
</evidence>
<proteinExistence type="predicted"/>
<dbReference type="InterPro" id="IPR007462">
    <property type="entry name" value="COV1-like"/>
</dbReference>
<dbReference type="PANTHER" id="PTHR31876:SF26">
    <property type="entry name" value="PROTEIN LIKE COV 2"/>
    <property type="match status" value="1"/>
</dbReference>
<dbReference type="AlphaFoldDB" id="A0A9X2Y0H8"/>
<keyword evidence="1" id="KW-0812">Transmembrane</keyword>
<dbReference type="PANTHER" id="PTHR31876">
    <property type="entry name" value="COV-LIKE PROTEIN 1"/>
    <property type="match status" value="1"/>
</dbReference>
<dbReference type="RefSeq" id="WP_279299752.1">
    <property type="nucleotide sequence ID" value="NZ_JAOTIF010000032.1"/>
</dbReference>
<gene>
    <name evidence="2" type="ORF">OCK74_24565</name>
</gene>
<feature type="transmembrane region" description="Helical" evidence="1">
    <location>
        <begin position="54"/>
        <end position="78"/>
    </location>
</feature>
<accession>A0A9X2Y0H8</accession>
<keyword evidence="1" id="KW-1133">Transmembrane helix</keyword>